<gene>
    <name evidence="1" type="ORF">CCR75_007959</name>
</gene>
<dbReference type="EMBL" id="SHOA02000016">
    <property type="protein sequence ID" value="TDH69087.1"/>
    <property type="molecule type" value="Genomic_DNA"/>
</dbReference>
<organism evidence="1 2">
    <name type="scientific">Bremia lactucae</name>
    <name type="common">Lettuce downy mildew</name>
    <dbReference type="NCBI Taxonomy" id="4779"/>
    <lineage>
        <taxon>Eukaryota</taxon>
        <taxon>Sar</taxon>
        <taxon>Stramenopiles</taxon>
        <taxon>Oomycota</taxon>
        <taxon>Peronosporomycetes</taxon>
        <taxon>Peronosporales</taxon>
        <taxon>Peronosporaceae</taxon>
        <taxon>Bremia</taxon>
    </lineage>
</organism>
<sequence length="78" mass="8365">MASAGLISLANLVHVCAKSPRSLEGYVILGYHQVIVAQHGIPPAAYEARLQLVQGPEQLELQRVPVPVPPTTIADQSR</sequence>
<dbReference type="KEGG" id="blac:94351686"/>
<dbReference type="Proteomes" id="UP000294530">
    <property type="component" value="Unassembled WGS sequence"/>
</dbReference>
<proteinExistence type="predicted"/>
<reference evidence="1 2" key="1">
    <citation type="journal article" date="2021" name="Genome Biol.">
        <title>AFLAP: assembly-free linkage analysis pipeline using k-mers from genome sequencing data.</title>
        <authorList>
            <person name="Fletcher K."/>
            <person name="Zhang L."/>
            <person name="Gil J."/>
            <person name="Han R."/>
            <person name="Cavanaugh K."/>
            <person name="Michelmore R."/>
        </authorList>
    </citation>
    <scope>NUCLEOTIDE SEQUENCE [LARGE SCALE GENOMIC DNA]</scope>
    <source>
        <strain evidence="1 2">SF5</strain>
    </source>
</reference>
<dbReference type="GeneID" id="94351686"/>
<name>A0A976FLP9_BRELC</name>
<protein>
    <submittedName>
        <fullName evidence="1">Uncharacterized protein</fullName>
    </submittedName>
</protein>
<dbReference type="RefSeq" id="XP_067818586.1">
    <property type="nucleotide sequence ID" value="XM_067966015.1"/>
</dbReference>
<dbReference type="AlphaFoldDB" id="A0A976FLP9"/>
<evidence type="ECO:0000313" key="2">
    <source>
        <dbReference type="Proteomes" id="UP000294530"/>
    </source>
</evidence>
<comment type="caution">
    <text evidence="1">The sequence shown here is derived from an EMBL/GenBank/DDBJ whole genome shotgun (WGS) entry which is preliminary data.</text>
</comment>
<keyword evidence="2" id="KW-1185">Reference proteome</keyword>
<accession>A0A976FLP9</accession>
<evidence type="ECO:0000313" key="1">
    <source>
        <dbReference type="EMBL" id="TDH69087.1"/>
    </source>
</evidence>